<dbReference type="InterPro" id="IPR046848">
    <property type="entry name" value="E_motif"/>
</dbReference>
<protein>
    <submittedName>
        <fullName evidence="5">Pentatricopeptide repeat-containing protein At3g46790, chloroplastic-like</fullName>
    </submittedName>
</protein>
<proteinExistence type="predicted"/>
<dbReference type="GO" id="GO:0009451">
    <property type="term" value="P:RNA modification"/>
    <property type="evidence" value="ECO:0007669"/>
    <property type="project" value="InterPro"/>
</dbReference>
<evidence type="ECO:0000313" key="5">
    <source>
        <dbReference type="RefSeq" id="XP_020107177.1"/>
    </source>
</evidence>
<sequence length="490" mass="54021">MRERLTNLLRNCGGAAAELRAGMQAHAHAITCGLLPHATLETDLLLMYSRCSCMNYARRVFDRMPQRNMHSWNILFCGYARRSLFYTALSLFPRFLASGLLPDRFTFPPLLKSCGGVADSTLGMVLHCWVIHLGLEEHVVVQGSVLDMYAKCGCLDQALRVFESIPRRDTVIWNTMIAGFARAGCSLEALGLFRRLQWEGGAVDSMSIPSILNACSREGDLMKGKEVHGRVIRCVVFDWDVPVGNSLIDMYAKCGCLDDSNKVFLSMSNRNIVTWSTMISCYGAHGKGEESLRLYKEMISEGVVPNGVTFTSVLSSCSHSGLIEEGRRIFESISRIHDAVPSIEQYACMVDLLGRCGSIKEALQLISSMPMEPSGCVWGALLGACAVHKNVEVGEIAAQRLFKLEKGNPSNYVALCGIYEAVGDSEGVAEVRSRMRELGMVKMPGCSCIEVRGRLHAFYQGHVSHHLAKNIHEVLDGLVEEMVTLEGDYG</sequence>
<dbReference type="InterPro" id="IPR002885">
    <property type="entry name" value="PPR_rpt"/>
</dbReference>
<dbReference type="Proteomes" id="UP000515123">
    <property type="component" value="Linkage group 17"/>
</dbReference>
<dbReference type="PANTHER" id="PTHR24015">
    <property type="entry name" value="OS07G0578800 PROTEIN-RELATED"/>
    <property type="match status" value="1"/>
</dbReference>
<gene>
    <name evidence="5" type="primary">LOC109723269</name>
</gene>
<dbReference type="Pfam" id="PF20431">
    <property type="entry name" value="E_motif"/>
    <property type="match status" value="1"/>
</dbReference>
<dbReference type="PANTHER" id="PTHR24015:SF1973">
    <property type="entry name" value="OS11G0213500 PROTEIN"/>
    <property type="match status" value="1"/>
</dbReference>
<dbReference type="FunFam" id="1.25.40.10:FF:000344">
    <property type="entry name" value="Pentatricopeptide repeat-containing protein"/>
    <property type="match status" value="1"/>
</dbReference>
<evidence type="ECO:0000256" key="1">
    <source>
        <dbReference type="ARBA" id="ARBA00022737"/>
    </source>
</evidence>
<organism evidence="4 5">
    <name type="scientific">Ananas comosus</name>
    <name type="common">Pineapple</name>
    <name type="synonym">Ananas ananas</name>
    <dbReference type="NCBI Taxonomy" id="4615"/>
    <lineage>
        <taxon>Eukaryota</taxon>
        <taxon>Viridiplantae</taxon>
        <taxon>Streptophyta</taxon>
        <taxon>Embryophyta</taxon>
        <taxon>Tracheophyta</taxon>
        <taxon>Spermatophyta</taxon>
        <taxon>Magnoliopsida</taxon>
        <taxon>Liliopsida</taxon>
        <taxon>Poales</taxon>
        <taxon>Bromeliaceae</taxon>
        <taxon>Bromelioideae</taxon>
        <taxon>Ananas</taxon>
    </lineage>
</organism>
<keyword evidence="2" id="KW-0809">Transit peptide</keyword>
<evidence type="ECO:0000256" key="2">
    <source>
        <dbReference type="ARBA" id="ARBA00022946"/>
    </source>
</evidence>
<reference evidence="4" key="1">
    <citation type="journal article" date="2015" name="Nat. Genet.">
        <title>The pineapple genome and the evolution of CAM photosynthesis.</title>
        <authorList>
            <person name="Ming R."/>
            <person name="VanBuren R."/>
            <person name="Wai C.M."/>
            <person name="Tang H."/>
            <person name="Schatz M.C."/>
            <person name="Bowers J.E."/>
            <person name="Lyons E."/>
            <person name="Wang M.L."/>
            <person name="Chen J."/>
            <person name="Biggers E."/>
            <person name="Zhang J."/>
            <person name="Huang L."/>
            <person name="Zhang L."/>
            <person name="Miao W."/>
            <person name="Zhang J."/>
            <person name="Ye Z."/>
            <person name="Miao C."/>
            <person name="Lin Z."/>
            <person name="Wang H."/>
            <person name="Zhou H."/>
            <person name="Yim W.C."/>
            <person name="Priest H.D."/>
            <person name="Zheng C."/>
            <person name="Woodhouse M."/>
            <person name="Edger P.P."/>
            <person name="Guyot R."/>
            <person name="Guo H.B."/>
            <person name="Guo H."/>
            <person name="Zheng G."/>
            <person name="Singh R."/>
            <person name="Sharma A."/>
            <person name="Min X."/>
            <person name="Zheng Y."/>
            <person name="Lee H."/>
            <person name="Gurtowski J."/>
            <person name="Sedlazeck F.J."/>
            <person name="Harkess A."/>
            <person name="McKain M.R."/>
            <person name="Liao Z."/>
            <person name="Fang J."/>
            <person name="Liu J."/>
            <person name="Zhang X."/>
            <person name="Zhang Q."/>
            <person name="Hu W."/>
            <person name="Qin Y."/>
            <person name="Wang K."/>
            <person name="Chen L.Y."/>
            <person name="Shirley N."/>
            <person name="Lin Y.R."/>
            <person name="Liu L.Y."/>
            <person name="Hernandez A.G."/>
            <person name="Wright C.L."/>
            <person name="Bulone V."/>
            <person name="Tuskan G.A."/>
            <person name="Heath K."/>
            <person name="Zee F."/>
            <person name="Moore P.H."/>
            <person name="Sunkar R."/>
            <person name="Leebens-Mack J.H."/>
            <person name="Mockler T."/>
            <person name="Bennetzen J.L."/>
            <person name="Freeling M."/>
            <person name="Sankoff D."/>
            <person name="Paterson A.H."/>
            <person name="Zhu X."/>
            <person name="Yang X."/>
            <person name="Smith J.A."/>
            <person name="Cushman J.C."/>
            <person name="Paull R.E."/>
            <person name="Yu Q."/>
        </authorList>
    </citation>
    <scope>NUCLEOTIDE SEQUENCE [LARGE SCALE GENOMIC DNA]</scope>
    <source>
        <strain evidence="4">cv. F153</strain>
    </source>
</reference>
<dbReference type="OrthoDB" id="185373at2759"/>
<name>A0A6P5GH73_ANACO</name>
<dbReference type="InterPro" id="IPR011990">
    <property type="entry name" value="TPR-like_helical_dom_sf"/>
</dbReference>
<dbReference type="Pfam" id="PF13041">
    <property type="entry name" value="PPR_2"/>
    <property type="match status" value="1"/>
</dbReference>
<feature type="repeat" description="PPR" evidence="3">
    <location>
        <begin position="169"/>
        <end position="203"/>
    </location>
</feature>
<dbReference type="FunFam" id="1.25.40.10:FF:000996">
    <property type="entry name" value="Small kernel1"/>
    <property type="match status" value="1"/>
</dbReference>
<feature type="repeat" description="PPR" evidence="3">
    <location>
        <begin position="271"/>
        <end position="305"/>
    </location>
</feature>
<reference evidence="5" key="2">
    <citation type="submission" date="2025-08" db="UniProtKB">
        <authorList>
            <consortium name="RefSeq"/>
        </authorList>
    </citation>
    <scope>IDENTIFICATION</scope>
    <source>
        <tissue evidence="5">Leaf</tissue>
    </source>
</reference>
<dbReference type="GO" id="GO:0003723">
    <property type="term" value="F:RNA binding"/>
    <property type="evidence" value="ECO:0007669"/>
    <property type="project" value="InterPro"/>
</dbReference>
<keyword evidence="1" id="KW-0677">Repeat</keyword>
<evidence type="ECO:0000313" key="4">
    <source>
        <dbReference type="Proteomes" id="UP000515123"/>
    </source>
</evidence>
<dbReference type="GeneID" id="109723269"/>
<dbReference type="AlphaFoldDB" id="A0A6P5GH73"/>
<dbReference type="NCBIfam" id="TIGR00756">
    <property type="entry name" value="PPR"/>
    <property type="match status" value="2"/>
</dbReference>
<feature type="repeat" description="PPR" evidence="3">
    <location>
        <begin position="68"/>
        <end position="102"/>
    </location>
</feature>
<dbReference type="InterPro" id="IPR046960">
    <property type="entry name" value="PPR_At4g14850-like_plant"/>
</dbReference>
<evidence type="ECO:0000256" key="3">
    <source>
        <dbReference type="PROSITE-ProRule" id="PRU00708"/>
    </source>
</evidence>
<keyword evidence="4" id="KW-1185">Reference proteome</keyword>
<dbReference type="Gramene" id="Aco003322.1.mrna1">
    <property type="protein sequence ID" value="Aco003322.1.mrna1.cds1"/>
    <property type="gene ID" value="Aco003322.1.path1"/>
</dbReference>
<accession>A0A6P5GH73</accession>
<dbReference type="PROSITE" id="PS51375">
    <property type="entry name" value="PPR"/>
    <property type="match status" value="3"/>
</dbReference>
<dbReference type="RefSeq" id="XP_020107177.1">
    <property type="nucleotide sequence ID" value="XM_020251588.1"/>
</dbReference>
<dbReference type="Pfam" id="PF01535">
    <property type="entry name" value="PPR"/>
    <property type="match status" value="4"/>
</dbReference>
<dbReference type="Gene3D" id="1.25.40.10">
    <property type="entry name" value="Tetratricopeptide repeat domain"/>
    <property type="match status" value="3"/>
</dbReference>